<dbReference type="GeneTree" id="ENSGT00940000155137"/>
<evidence type="ECO:0000259" key="1">
    <source>
        <dbReference type="PROSITE" id="PS50186"/>
    </source>
</evidence>
<dbReference type="PROSITE" id="PS50186">
    <property type="entry name" value="DEP"/>
    <property type="match status" value="1"/>
</dbReference>
<keyword evidence="3" id="KW-1185">Reference proteome</keyword>
<dbReference type="CDD" id="cd04437">
    <property type="entry name" value="DEP_Epac"/>
    <property type="match status" value="1"/>
</dbReference>
<feature type="domain" description="DEP" evidence="1">
    <location>
        <begin position="69"/>
        <end position="156"/>
    </location>
</feature>
<dbReference type="Gene3D" id="1.10.10.10">
    <property type="entry name" value="Winged helix-like DNA-binding domain superfamily/Winged helix DNA-binding domain"/>
    <property type="match status" value="1"/>
</dbReference>
<dbReference type="InterPro" id="IPR036388">
    <property type="entry name" value="WH-like_DNA-bd_sf"/>
</dbReference>
<protein>
    <recommendedName>
        <fullName evidence="1">DEP domain-containing protein</fullName>
    </recommendedName>
</protein>
<dbReference type="Ensembl" id="ENSPKIT00000030148.1">
    <property type="protein sequence ID" value="ENSPKIP00000006126.1"/>
    <property type="gene ID" value="ENSPKIG00000022527.1"/>
</dbReference>
<reference evidence="2" key="1">
    <citation type="submission" date="2025-08" db="UniProtKB">
        <authorList>
            <consortium name="Ensembl"/>
        </authorList>
    </citation>
    <scope>IDENTIFICATION</scope>
</reference>
<dbReference type="GO" id="GO:0035556">
    <property type="term" value="P:intracellular signal transduction"/>
    <property type="evidence" value="ECO:0007669"/>
    <property type="project" value="InterPro"/>
</dbReference>
<dbReference type="SMART" id="SM00049">
    <property type="entry name" value="DEP"/>
    <property type="match status" value="1"/>
</dbReference>
<evidence type="ECO:0000313" key="2">
    <source>
        <dbReference type="Ensembl" id="ENSPKIP00000006126.1"/>
    </source>
</evidence>
<name>A0A3B3QL35_9TELE</name>
<reference evidence="2" key="2">
    <citation type="submission" date="2025-09" db="UniProtKB">
        <authorList>
            <consortium name="Ensembl"/>
        </authorList>
    </citation>
    <scope>IDENTIFICATION</scope>
</reference>
<dbReference type="Proteomes" id="UP000261540">
    <property type="component" value="Unplaced"/>
</dbReference>
<accession>A0A3B3QL35</accession>
<dbReference type="AlphaFoldDB" id="A0A3B3QL35"/>
<sequence length="314" mass="36030">MEEAADGAPSSAPEDGHLATWRWGRNAKEQVQLKQKIRDLPALLKHGLHLRRKSVKAHSVSQACSQSFPCAGRALRNAFLSHGPYPGKERIHLARIIRRTYEGLELVQWLLEQCLFIQCRTMAVRVWQILLELGILLSVDQRVVFEDSDTYYRFSFEECEMPACGFRQEDEWQNGVRLLLQLAPYVQFRVGKSDEKRDICNEILQMKALERLTSTVRGSRAPVLSAMSWGCGLRYLFSLPPALQQGGVCTLRDKDELSRLEMVQRLAKDGCRFLQKVPERAEVSAVRDPIHAHYKHGYMLCLFINIYGHVYNTL</sequence>
<dbReference type="InterPro" id="IPR000591">
    <property type="entry name" value="DEP_dom"/>
</dbReference>
<dbReference type="Pfam" id="PF00610">
    <property type="entry name" value="DEP"/>
    <property type="match status" value="1"/>
</dbReference>
<evidence type="ECO:0000313" key="3">
    <source>
        <dbReference type="Proteomes" id="UP000261540"/>
    </source>
</evidence>
<dbReference type="SUPFAM" id="SSF46785">
    <property type="entry name" value="Winged helix' DNA-binding domain"/>
    <property type="match status" value="1"/>
</dbReference>
<organism evidence="2 3">
    <name type="scientific">Paramormyrops kingsleyae</name>
    <dbReference type="NCBI Taxonomy" id="1676925"/>
    <lineage>
        <taxon>Eukaryota</taxon>
        <taxon>Metazoa</taxon>
        <taxon>Chordata</taxon>
        <taxon>Craniata</taxon>
        <taxon>Vertebrata</taxon>
        <taxon>Euteleostomi</taxon>
        <taxon>Actinopterygii</taxon>
        <taxon>Neopterygii</taxon>
        <taxon>Teleostei</taxon>
        <taxon>Osteoglossocephala</taxon>
        <taxon>Osteoglossomorpha</taxon>
        <taxon>Osteoglossiformes</taxon>
        <taxon>Mormyridae</taxon>
        <taxon>Paramormyrops</taxon>
    </lineage>
</organism>
<dbReference type="InterPro" id="IPR036390">
    <property type="entry name" value="WH_DNA-bd_sf"/>
</dbReference>
<proteinExistence type="predicted"/>